<reference evidence="1 2" key="1">
    <citation type="submission" date="2020-09" db="EMBL/GenBank/DDBJ databases">
        <title>Complete Geobacillus genomes through the use of hybrid genome assembly.</title>
        <authorList>
            <person name="Vera D.L."/>
            <person name="Venkateswaran K."/>
            <person name="Singh N.K."/>
            <person name="Landry K."/>
        </authorList>
    </citation>
    <scope>NUCLEOTIDE SEQUENCE [LARGE SCALE GENOMIC DNA]</scope>
    <source>
        <strain evidence="1 2">SURF-189</strain>
    </source>
</reference>
<dbReference type="InterPro" id="IPR029044">
    <property type="entry name" value="Nucleotide-diphossugar_trans"/>
</dbReference>
<sequence>MQRKKVDLVFVVLTYRNTQDLINFIESTKRQVKETYKIIVVNSFYDNDSNNVFYQIARENDCDFIQVANKGYGFGNNRGIEYALANYEFRFLIVSNPDIEIEKFSMEELEGLENCILAPTIKTLTGKDQNPYYYSKIELVEWLKYYSYVKNIRLIAFIGIIINKVYREVSLFIDRALGIRKRKIYAAHGSFVIFGREALLRLGKIYDEEMFLLHEENHLARLALKKNIKTYMIHSIKVLHKEDGSISLENENIARIGRESYITYYEKWKKKGCADFGDSN</sequence>
<dbReference type="SUPFAM" id="SSF53448">
    <property type="entry name" value="Nucleotide-diphospho-sugar transferases"/>
    <property type="match status" value="1"/>
</dbReference>
<organism evidence="1 2">
    <name type="scientific">Geobacillus zalihae</name>
    <dbReference type="NCBI Taxonomy" id="213419"/>
    <lineage>
        <taxon>Bacteria</taxon>
        <taxon>Bacillati</taxon>
        <taxon>Bacillota</taxon>
        <taxon>Bacilli</taxon>
        <taxon>Bacillales</taxon>
        <taxon>Anoxybacillaceae</taxon>
        <taxon>Geobacillus</taxon>
    </lineage>
</organism>
<name>A0A7H1RSL9_9BACL</name>
<dbReference type="KEGG" id="gza:IC807_12630"/>
<protein>
    <submittedName>
        <fullName evidence="1">Glycosyltransferase family 2 protein</fullName>
    </submittedName>
</protein>
<dbReference type="EMBL" id="CP061470">
    <property type="protein sequence ID" value="QNU17258.1"/>
    <property type="molecule type" value="Genomic_DNA"/>
</dbReference>
<evidence type="ECO:0000313" key="2">
    <source>
        <dbReference type="Proteomes" id="UP000516388"/>
    </source>
</evidence>
<dbReference type="RefSeq" id="WP_190300014.1">
    <property type="nucleotide sequence ID" value="NZ_CP061470.1"/>
</dbReference>
<accession>A0A7H1RSL9</accession>
<dbReference type="AlphaFoldDB" id="A0A7H1RSL9"/>
<gene>
    <name evidence="1" type="ORF">IC807_12630</name>
</gene>
<dbReference type="Gene3D" id="3.90.550.10">
    <property type="entry name" value="Spore Coat Polysaccharide Biosynthesis Protein SpsA, Chain A"/>
    <property type="match status" value="1"/>
</dbReference>
<dbReference type="GO" id="GO:0016740">
    <property type="term" value="F:transferase activity"/>
    <property type="evidence" value="ECO:0007669"/>
    <property type="project" value="UniProtKB-KW"/>
</dbReference>
<keyword evidence="1" id="KW-0808">Transferase</keyword>
<proteinExistence type="predicted"/>
<keyword evidence="2" id="KW-1185">Reference proteome</keyword>
<evidence type="ECO:0000313" key="1">
    <source>
        <dbReference type="EMBL" id="QNU17258.1"/>
    </source>
</evidence>
<dbReference type="Proteomes" id="UP000516388">
    <property type="component" value="Chromosome"/>
</dbReference>